<gene>
    <name evidence="2" type="ORF">GCM10017566_47520</name>
</gene>
<dbReference type="InterPro" id="IPR016039">
    <property type="entry name" value="Thiolase-like"/>
</dbReference>
<protein>
    <recommendedName>
        <fullName evidence="1">Thiolase C-terminal domain-containing protein</fullName>
    </recommendedName>
</protein>
<dbReference type="PANTHER" id="PTHR42870:SF1">
    <property type="entry name" value="NON-SPECIFIC LIPID-TRANSFER PROTEIN-LIKE 2"/>
    <property type="match status" value="1"/>
</dbReference>
<dbReference type="OrthoDB" id="9785768at2"/>
<dbReference type="InterPro" id="IPR002155">
    <property type="entry name" value="Thiolase"/>
</dbReference>
<keyword evidence="3" id="KW-1185">Reference proteome</keyword>
<evidence type="ECO:0000313" key="2">
    <source>
        <dbReference type="EMBL" id="GHF68196.1"/>
    </source>
</evidence>
<sequence length="382" mass="40225">MGRPLAAVAGVGTTRFGKMPGLSADDLAGWALREALQDAGLTVRDIDGLVAIRVSGYEQFASAYGLQPQWSVQLPAEGRMCGAAIALAVNAVRTGECRTVALVYGNNGRSGGATYGAGGAGYTAAGEGYGTAPELTRPYGMTSPGAFSALMFQRHRHLYGTTEEQLAEVALTFRKHAAHNAAAVLRRPLDLETYLASRYIVEPLRLFDYCLINDGGVAVILTTAEAAVDLPNPPVYVLGVAQRAQFLGSDFPPEDFWAGAIGEAGAAALRQAGRDRADIDGLMLYDNFSPTVLFTLEGLGYCPPGESGRWIQDGRIGLGGELPVNTSGGHLSESYLQGWGLTVEAVRQLRGDCGARQIPGATHIQYACAAPLVSSVVYGNRP</sequence>
<dbReference type="InterPro" id="IPR055140">
    <property type="entry name" value="Thiolase_C_2"/>
</dbReference>
<name>A0A8H9IW11_9PSEU</name>
<dbReference type="CDD" id="cd00829">
    <property type="entry name" value="SCP-x_thiolase"/>
    <property type="match status" value="1"/>
</dbReference>
<reference evidence="2" key="2">
    <citation type="submission" date="2020-09" db="EMBL/GenBank/DDBJ databases">
        <authorList>
            <person name="Sun Q."/>
            <person name="Zhou Y."/>
        </authorList>
    </citation>
    <scope>NUCLEOTIDE SEQUENCE</scope>
    <source>
        <strain evidence="2">CGMCC 4.7679</strain>
    </source>
</reference>
<dbReference type="Proteomes" id="UP000658656">
    <property type="component" value="Unassembled WGS sequence"/>
</dbReference>
<proteinExistence type="predicted"/>
<reference evidence="2" key="1">
    <citation type="journal article" date="2014" name="Int. J. Syst. Evol. Microbiol.">
        <title>Complete genome sequence of Corynebacterium casei LMG S-19264T (=DSM 44701T), isolated from a smear-ripened cheese.</title>
        <authorList>
            <consortium name="US DOE Joint Genome Institute (JGI-PGF)"/>
            <person name="Walter F."/>
            <person name="Albersmeier A."/>
            <person name="Kalinowski J."/>
            <person name="Ruckert C."/>
        </authorList>
    </citation>
    <scope>NUCLEOTIDE SEQUENCE</scope>
    <source>
        <strain evidence="2">CGMCC 4.7679</strain>
    </source>
</reference>
<dbReference type="PIRSF" id="PIRSF000429">
    <property type="entry name" value="Ac-CoA_Ac_transf"/>
    <property type="match status" value="1"/>
</dbReference>
<feature type="domain" description="Thiolase C-terminal" evidence="1">
    <location>
        <begin position="255"/>
        <end position="363"/>
    </location>
</feature>
<dbReference type="PANTHER" id="PTHR42870">
    <property type="entry name" value="ACETYL-COA C-ACETYLTRANSFERASE"/>
    <property type="match status" value="1"/>
</dbReference>
<dbReference type="SUPFAM" id="SSF53901">
    <property type="entry name" value="Thiolase-like"/>
    <property type="match status" value="2"/>
</dbReference>
<organism evidence="2 3">
    <name type="scientific">Amycolatopsis bartoniae</name>
    <dbReference type="NCBI Taxonomy" id="941986"/>
    <lineage>
        <taxon>Bacteria</taxon>
        <taxon>Bacillati</taxon>
        <taxon>Actinomycetota</taxon>
        <taxon>Actinomycetes</taxon>
        <taxon>Pseudonocardiales</taxon>
        <taxon>Pseudonocardiaceae</taxon>
        <taxon>Amycolatopsis</taxon>
    </lineage>
</organism>
<comment type="caution">
    <text evidence="2">The sequence shown here is derived from an EMBL/GenBank/DDBJ whole genome shotgun (WGS) entry which is preliminary data.</text>
</comment>
<dbReference type="RefSeq" id="WP_145932899.1">
    <property type="nucleotide sequence ID" value="NZ_BNAV01000007.1"/>
</dbReference>
<evidence type="ECO:0000259" key="1">
    <source>
        <dbReference type="Pfam" id="PF22691"/>
    </source>
</evidence>
<dbReference type="EMBL" id="BNAV01000007">
    <property type="protein sequence ID" value="GHF68196.1"/>
    <property type="molecule type" value="Genomic_DNA"/>
</dbReference>
<dbReference type="Gene3D" id="3.40.47.10">
    <property type="match status" value="1"/>
</dbReference>
<dbReference type="Pfam" id="PF22691">
    <property type="entry name" value="Thiolase_C_1"/>
    <property type="match status" value="1"/>
</dbReference>
<dbReference type="AlphaFoldDB" id="A0A8H9IW11"/>
<evidence type="ECO:0000313" key="3">
    <source>
        <dbReference type="Proteomes" id="UP000658656"/>
    </source>
</evidence>
<dbReference type="GO" id="GO:0016747">
    <property type="term" value="F:acyltransferase activity, transferring groups other than amino-acyl groups"/>
    <property type="evidence" value="ECO:0007669"/>
    <property type="project" value="InterPro"/>
</dbReference>
<accession>A0A8H9IW11</accession>